<dbReference type="AlphaFoldDB" id="A0A813W2M9"/>
<evidence type="ECO:0000256" key="9">
    <source>
        <dbReference type="ARBA" id="ARBA00023212"/>
    </source>
</evidence>
<keyword evidence="8" id="KW-0969">Cilium</keyword>
<reference evidence="11" key="1">
    <citation type="submission" date="2021-02" db="EMBL/GenBank/DDBJ databases">
        <authorList>
            <person name="Nowell W R."/>
        </authorList>
    </citation>
    <scope>NUCLEOTIDE SEQUENCE</scope>
</reference>
<evidence type="ECO:0000256" key="3">
    <source>
        <dbReference type="ARBA" id="ARBA00004186"/>
    </source>
</evidence>
<sequence length="168" mass="19868">MSVSTIKVRKIGCRFHPPALILFYIDLKTNKTRRRTHPIENLSVNTNVTDYARELQESETNKSNLFKFIPLRRLERLIFVLKNGSCKNQPISTIKNHLESYDRLDLDEDLNKLDDDTLKHKKSIMNELFEKNLVTKEDKNYKYDIDVDFTTNQQLQASEWDSDNEDDE</sequence>
<evidence type="ECO:0000256" key="1">
    <source>
        <dbReference type="ARBA" id="ARBA00004114"/>
    </source>
</evidence>
<evidence type="ECO:0000256" key="6">
    <source>
        <dbReference type="ARBA" id="ARBA00022490"/>
    </source>
</evidence>
<evidence type="ECO:0000313" key="14">
    <source>
        <dbReference type="EMBL" id="CAF3849776.1"/>
    </source>
</evidence>
<proteinExistence type="inferred from homology"/>
<evidence type="ECO:0000256" key="5">
    <source>
        <dbReference type="ARBA" id="ARBA00022015"/>
    </source>
</evidence>
<dbReference type="GO" id="GO:0034454">
    <property type="term" value="P:microtubule anchoring at centrosome"/>
    <property type="evidence" value="ECO:0007669"/>
    <property type="project" value="TreeGrafter"/>
</dbReference>
<comment type="similarity">
    <text evidence="4">Belongs to the CEP19 family.</text>
</comment>
<dbReference type="Proteomes" id="UP000681722">
    <property type="component" value="Unassembled WGS sequence"/>
</dbReference>
<dbReference type="OrthoDB" id="2163581at2759"/>
<dbReference type="Proteomes" id="UP000682733">
    <property type="component" value="Unassembled WGS sequence"/>
</dbReference>
<evidence type="ECO:0000256" key="2">
    <source>
        <dbReference type="ARBA" id="ARBA00004120"/>
    </source>
</evidence>
<evidence type="ECO:0000313" key="15">
    <source>
        <dbReference type="Proteomes" id="UP000663829"/>
    </source>
</evidence>
<dbReference type="EMBL" id="CAJNOK010009355">
    <property type="protein sequence ID" value="CAF1088000.1"/>
    <property type="molecule type" value="Genomic_DNA"/>
</dbReference>
<keyword evidence="9" id="KW-0206">Cytoskeleton</keyword>
<dbReference type="EMBL" id="CAJOBC010000858">
    <property type="protein sequence ID" value="CAF3633077.1"/>
    <property type="molecule type" value="Genomic_DNA"/>
</dbReference>
<dbReference type="GO" id="GO:0036064">
    <property type="term" value="C:ciliary basal body"/>
    <property type="evidence" value="ECO:0007669"/>
    <property type="project" value="TreeGrafter"/>
</dbReference>
<protein>
    <recommendedName>
        <fullName evidence="5">Centrosomal protein of 19 kDa</fullName>
    </recommendedName>
</protein>
<name>A0A813W2M9_9BILA</name>
<accession>A0A813W2M9</accession>
<dbReference type="GO" id="GO:0005813">
    <property type="term" value="C:centrosome"/>
    <property type="evidence" value="ECO:0007669"/>
    <property type="project" value="TreeGrafter"/>
</dbReference>
<dbReference type="PANTHER" id="PTHR31539:SF1">
    <property type="entry name" value="CENTROSOMAL PROTEIN OF 19 KDA"/>
    <property type="match status" value="1"/>
</dbReference>
<evidence type="ECO:0000256" key="4">
    <source>
        <dbReference type="ARBA" id="ARBA00009371"/>
    </source>
</evidence>
<dbReference type="Pfam" id="PF14933">
    <property type="entry name" value="CEP19"/>
    <property type="match status" value="1"/>
</dbReference>
<keyword evidence="10" id="KW-0966">Cell projection</keyword>
<gene>
    <name evidence="11" type="ORF">GPM918_LOCUS5792</name>
    <name evidence="12" type="ORF">OVA965_LOCUS18672</name>
    <name evidence="13" type="ORF">SRO942_LOCUS5792</name>
    <name evidence="14" type="ORF">TMI583_LOCUS18684</name>
</gene>
<dbReference type="Proteomes" id="UP000663829">
    <property type="component" value="Unassembled WGS sequence"/>
</dbReference>
<dbReference type="GO" id="GO:0005814">
    <property type="term" value="C:centriole"/>
    <property type="evidence" value="ECO:0007669"/>
    <property type="project" value="UniProtKB-SubCell"/>
</dbReference>
<evidence type="ECO:0000256" key="10">
    <source>
        <dbReference type="ARBA" id="ARBA00023273"/>
    </source>
</evidence>
<comment type="subcellular location">
    <subcellularLocation>
        <location evidence="2">Cytoplasm</location>
        <location evidence="2">Cytoskeleton</location>
        <location evidence="2">Cilium basal body</location>
    </subcellularLocation>
    <subcellularLocation>
        <location evidence="1">Cytoplasm</location>
        <location evidence="1">Cytoskeleton</location>
        <location evidence="1">Microtubule organizing center</location>
        <location evidence="1">Centrosome</location>
        <location evidence="1">Centriole</location>
    </subcellularLocation>
    <subcellularLocation>
        <location evidence="3">Cytoplasm</location>
        <location evidence="3">Cytoskeleton</location>
        <location evidence="3">Spindle</location>
    </subcellularLocation>
</comment>
<evidence type="ECO:0000256" key="8">
    <source>
        <dbReference type="ARBA" id="ARBA00023069"/>
    </source>
</evidence>
<evidence type="ECO:0000313" key="11">
    <source>
        <dbReference type="EMBL" id="CAF0845465.1"/>
    </source>
</evidence>
<keyword evidence="7" id="KW-0970">Cilium biogenesis/degradation</keyword>
<dbReference type="Proteomes" id="UP000677228">
    <property type="component" value="Unassembled WGS sequence"/>
</dbReference>
<dbReference type="EMBL" id="CAJNOQ010000858">
    <property type="protein sequence ID" value="CAF0845465.1"/>
    <property type="molecule type" value="Genomic_DNA"/>
</dbReference>
<evidence type="ECO:0000256" key="7">
    <source>
        <dbReference type="ARBA" id="ARBA00022794"/>
    </source>
</evidence>
<dbReference type="GO" id="GO:0097712">
    <property type="term" value="P:vesicle targeting, trans-Golgi to periciliary membrane compartment"/>
    <property type="evidence" value="ECO:0007669"/>
    <property type="project" value="TreeGrafter"/>
</dbReference>
<dbReference type="GO" id="GO:0000922">
    <property type="term" value="C:spindle pole"/>
    <property type="evidence" value="ECO:0007669"/>
    <property type="project" value="TreeGrafter"/>
</dbReference>
<dbReference type="EMBL" id="CAJOBA010009372">
    <property type="protein sequence ID" value="CAF3849776.1"/>
    <property type="molecule type" value="Genomic_DNA"/>
</dbReference>
<comment type="caution">
    <text evidence="11">The sequence shown here is derived from an EMBL/GenBank/DDBJ whole genome shotgun (WGS) entry which is preliminary data.</text>
</comment>
<dbReference type="InterPro" id="IPR029412">
    <property type="entry name" value="CEP19"/>
</dbReference>
<dbReference type="PANTHER" id="PTHR31539">
    <property type="entry name" value="CENTROSOMAL PROTEIN OF 19K CEP19"/>
    <property type="match status" value="1"/>
</dbReference>
<evidence type="ECO:0000313" key="12">
    <source>
        <dbReference type="EMBL" id="CAF1088000.1"/>
    </source>
</evidence>
<organism evidence="11 15">
    <name type="scientific">Didymodactylos carnosus</name>
    <dbReference type="NCBI Taxonomy" id="1234261"/>
    <lineage>
        <taxon>Eukaryota</taxon>
        <taxon>Metazoa</taxon>
        <taxon>Spiralia</taxon>
        <taxon>Gnathifera</taxon>
        <taxon>Rotifera</taxon>
        <taxon>Eurotatoria</taxon>
        <taxon>Bdelloidea</taxon>
        <taxon>Philodinida</taxon>
        <taxon>Philodinidae</taxon>
        <taxon>Didymodactylos</taxon>
    </lineage>
</organism>
<keyword evidence="6" id="KW-0963">Cytoplasm</keyword>
<keyword evidence="15" id="KW-1185">Reference proteome</keyword>
<evidence type="ECO:0000313" key="13">
    <source>
        <dbReference type="EMBL" id="CAF3633077.1"/>
    </source>
</evidence>